<gene>
    <name evidence="1" type="ORF">VPAL9027_01795</name>
</gene>
<dbReference type="Proteomes" id="UP000189475">
    <property type="component" value="Unassembled WGS sequence"/>
</dbReference>
<name>A0A1R4B4I3_9VIBR</name>
<dbReference type="STRING" id="1918946.VPAL9027_01795"/>
<dbReference type="InterPro" id="IPR014729">
    <property type="entry name" value="Rossmann-like_a/b/a_fold"/>
</dbReference>
<sequence length="266" mass="28510">MPLNSKQSLKISTLVSIGAHPDTGRARRSMTDARAVELALSMNAGDVDVVHAGDPSDPALSYYSGMGLAQIQVLSQNPDDDALSTLTEHFKTNMPDIVLTGMRAESGESSGMLPFFLAQQLQCPMVMGIAEILSVENGQAKVLQALPRGQRRAIQVSLPFIASVDLAAQEPRQSAFGRARKCDIVTHEVAEHVVDQEKITWEESIAKPKAKRLKVVKAKSAADRFKAATAKAESTGGKIIKGEPVADMAQAVLDLLIEEGVVHTSK</sequence>
<dbReference type="EMBL" id="FUFT01000005">
    <property type="protein sequence ID" value="SJL83816.1"/>
    <property type="molecule type" value="Genomic_DNA"/>
</dbReference>
<dbReference type="AlphaFoldDB" id="A0A1R4B4I3"/>
<proteinExistence type="predicted"/>
<evidence type="ECO:0000313" key="2">
    <source>
        <dbReference type="Proteomes" id="UP000189475"/>
    </source>
</evidence>
<organism evidence="1 2">
    <name type="scientific">Vibrio palustris</name>
    <dbReference type="NCBI Taxonomy" id="1918946"/>
    <lineage>
        <taxon>Bacteria</taxon>
        <taxon>Pseudomonadati</taxon>
        <taxon>Pseudomonadota</taxon>
        <taxon>Gammaproteobacteria</taxon>
        <taxon>Vibrionales</taxon>
        <taxon>Vibrionaceae</taxon>
        <taxon>Vibrio</taxon>
    </lineage>
</organism>
<evidence type="ECO:0000313" key="1">
    <source>
        <dbReference type="EMBL" id="SJL83816.1"/>
    </source>
</evidence>
<protein>
    <submittedName>
        <fullName evidence="1">Electron transfer flavoprotein domain protein</fullName>
    </submittedName>
</protein>
<reference evidence="1 2" key="1">
    <citation type="submission" date="2017-02" db="EMBL/GenBank/DDBJ databases">
        <authorList>
            <person name="Peterson S.W."/>
        </authorList>
    </citation>
    <scope>NUCLEOTIDE SEQUENCE [LARGE SCALE GENOMIC DNA]</scope>
    <source>
        <strain evidence="1 2">CECT 9027</strain>
    </source>
</reference>
<dbReference type="RefSeq" id="WP_077314232.1">
    <property type="nucleotide sequence ID" value="NZ_AP024888.1"/>
</dbReference>
<dbReference type="OrthoDB" id="5598152at2"/>
<accession>A0A1R4B4I3</accession>
<dbReference type="SUPFAM" id="SSF52402">
    <property type="entry name" value="Adenine nucleotide alpha hydrolases-like"/>
    <property type="match status" value="1"/>
</dbReference>
<keyword evidence="2" id="KW-1185">Reference proteome</keyword>
<dbReference type="Gene3D" id="3.40.50.620">
    <property type="entry name" value="HUPs"/>
    <property type="match status" value="1"/>
</dbReference>